<organism evidence="1">
    <name type="scientific">Nitrosopumilaceae spindle-shaped virus</name>
    <dbReference type="NCBI Taxonomy" id="3065433"/>
    <lineage>
        <taxon>Viruses</taxon>
    </lineage>
</organism>
<protein>
    <submittedName>
        <fullName evidence="1">ORF62</fullName>
    </submittedName>
</protein>
<proteinExistence type="predicted"/>
<dbReference type="EMBL" id="BK067792">
    <property type="protein sequence ID" value="DBA52269.1"/>
    <property type="molecule type" value="Genomic_DNA"/>
</dbReference>
<reference evidence="1" key="2">
    <citation type="submission" date="2024-03" db="EMBL/GenBank/DDBJ databases">
        <authorList>
            <person name="Ni Y."/>
            <person name="Xu T."/>
            <person name="Yan S."/>
            <person name="Chen L."/>
            <person name="Wang Y."/>
        </authorList>
    </citation>
    <scope>NUCLEOTIDE SEQUENCE</scope>
    <source>
        <strain evidence="1">NYM1</strain>
    </source>
</reference>
<evidence type="ECO:0000313" key="1">
    <source>
        <dbReference type="EMBL" id="DBA52269.1"/>
    </source>
</evidence>
<accession>A0AAT9JAD3</accession>
<sequence>MSCKNICQNYKVPPSHYRGSMFEKGYRRCNVCATYLDWQGLFCPCCGLKTAVNAKANSSRRKKIHKRY</sequence>
<reference evidence="1" key="1">
    <citation type="journal article" date="2024" name="Environ. Microbiol. Rep.">
        <title>Hiding in plain sight: The discovery of complete genomes of 11 hypothetical spindle-shaped viruses that putatively infect mesophilic ammonia-oxidizing archaea.</title>
        <authorList>
            <person name="Ni Y."/>
            <person name="Xu T."/>
            <person name="Yan S."/>
            <person name="Chen L."/>
            <person name="Wang Y."/>
        </authorList>
    </citation>
    <scope>NUCLEOTIDE SEQUENCE</scope>
    <source>
        <strain evidence="1">NYM1</strain>
    </source>
</reference>
<name>A0AAT9JAD3_9VIRU</name>